<gene>
    <name evidence="15" type="ORF">DVH24_040275</name>
</gene>
<dbReference type="Gene3D" id="1.20.120.1770">
    <property type="match status" value="1"/>
</dbReference>
<dbReference type="GO" id="GO:0140571">
    <property type="term" value="F:transmembrane ascorbate ferrireductase activity"/>
    <property type="evidence" value="ECO:0007669"/>
    <property type="project" value="UniProtKB-EC"/>
</dbReference>
<organism evidence="15 16">
    <name type="scientific">Malus domestica</name>
    <name type="common">Apple</name>
    <name type="synonym">Pyrus malus</name>
    <dbReference type="NCBI Taxonomy" id="3750"/>
    <lineage>
        <taxon>Eukaryota</taxon>
        <taxon>Viridiplantae</taxon>
        <taxon>Streptophyta</taxon>
        <taxon>Embryophyta</taxon>
        <taxon>Tracheophyta</taxon>
        <taxon>Spermatophyta</taxon>
        <taxon>Magnoliopsida</taxon>
        <taxon>eudicotyledons</taxon>
        <taxon>Gunneridae</taxon>
        <taxon>Pentapetalae</taxon>
        <taxon>rosids</taxon>
        <taxon>fabids</taxon>
        <taxon>Rosales</taxon>
        <taxon>Rosaceae</taxon>
        <taxon>Amygdaloideae</taxon>
        <taxon>Maleae</taxon>
        <taxon>Malus</taxon>
    </lineage>
</organism>
<dbReference type="SMART" id="SM00665">
    <property type="entry name" value="B561"/>
    <property type="match status" value="1"/>
</dbReference>
<keyword evidence="8 13" id="KW-1133">Transmembrane helix</keyword>
<dbReference type="InterPro" id="IPR006593">
    <property type="entry name" value="Cyt_b561/ferric_Rdtase_TM"/>
</dbReference>
<keyword evidence="7" id="KW-0249">Electron transport</keyword>
<dbReference type="FunFam" id="1.20.120.1770:FF:000001">
    <property type="entry name" value="Cytochrome b reductase 1"/>
    <property type="match status" value="1"/>
</dbReference>
<dbReference type="PANTHER" id="PTHR10106:SF15">
    <property type="entry name" value="TRANSMEMBRANE ASCORBATE FERRIREDUCTASE 3-RELATED"/>
    <property type="match status" value="1"/>
</dbReference>
<comment type="subcellular location">
    <subcellularLocation>
        <location evidence="2">Membrane</location>
        <topology evidence="2">Multi-pass membrane protein</topology>
    </subcellularLocation>
</comment>
<feature type="transmembrane region" description="Helical" evidence="13">
    <location>
        <begin position="208"/>
        <end position="228"/>
    </location>
</feature>
<evidence type="ECO:0000256" key="3">
    <source>
        <dbReference type="ARBA" id="ARBA00022448"/>
    </source>
</evidence>
<keyword evidence="4" id="KW-0349">Heme</keyword>
<dbReference type="AlphaFoldDB" id="A0A498I5W3"/>
<keyword evidence="10 13" id="KW-0472">Membrane</keyword>
<evidence type="ECO:0000256" key="13">
    <source>
        <dbReference type="SAM" id="Phobius"/>
    </source>
</evidence>
<evidence type="ECO:0000256" key="12">
    <source>
        <dbReference type="ARBA" id="ARBA00051575"/>
    </source>
</evidence>
<evidence type="ECO:0000256" key="5">
    <source>
        <dbReference type="ARBA" id="ARBA00022692"/>
    </source>
</evidence>
<feature type="transmembrane region" description="Helical" evidence="13">
    <location>
        <begin position="169"/>
        <end position="188"/>
    </location>
</feature>
<feature type="transmembrane region" description="Helical" evidence="13">
    <location>
        <begin position="122"/>
        <end position="148"/>
    </location>
</feature>
<feature type="domain" description="Cytochrome b561" evidence="14">
    <location>
        <begin position="19"/>
        <end position="222"/>
    </location>
</feature>
<comment type="catalytic activity">
    <reaction evidence="12">
        <text>Fe(3+)(out) + L-ascorbate(in) = monodehydro-L-ascorbate radical(in) + Fe(2+)(out) + H(+)</text>
        <dbReference type="Rhea" id="RHEA:30403"/>
        <dbReference type="ChEBI" id="CHEBI:15378"/>
        <dbReference type="ChEBI" id="CHEBI:29033"/>
        <dbReference type="ChEBI" id="CHEBI:29034"/>
        <dbReference type="ChEBI" id="CHEBI:38290"/>
        <dbReference type="ChEBI" id="CHEBI:59513"/>
        <dbReference type="EC" id="7.2.1.3"/>
    </reaction>
</comment>
<dbReference type="EC" id="7.2.1.3" evidence="11"/>
<protein>
    <recommendedName>
        <fullName evidence="11">ascorbate ferrireductase (transmembrane)</fullName>
        <ecNumber evidence="11">7.2.1.3</ecNumber>
    </recommendedName>
</protein>
<comment type="caution">
    <text evidence="15">The sequence shown here is derived from an EMBL/GenBank/DDBJ whole genome shotgun (WGS) entry which is preliminary data.</text>
</comment>
<sequence>MHTTINYRYERSASRLTVGAHLFGILGLVLLLVWLLHYRGGIDYDSDNSDRVFNVHPFLMFFGFIFFAGEAMMAYKTVMSRHKVQKYVHALLHLVALSSGIFGICATFRYHDMRDIDHMYSLHSWIGLTTFILYGLQWLFGAATFLFSRGMSESSRLRIVPWHMSMGRALLYLSICAALTGLMEKFTFLRISNVLGRRESHLINFTGLAILLFGIFVDLSVALARYIMC</sequence>
<accession>A0A498I5W3</accession>
<feature type="transmembrane region" description="Helical" evidence="13">
    <location>
        <begin position="87"/>
        <end position="110"/>
    </location>
</feature>
<evidence type="ECO:0000256" key="2">
    <source>
        <dbReference type="ARBA" id="ARBA00004141"/>
    </source>
</evidence>
<dbReference type="STRING" id="3750.A0A498I5W3"/>
<evidence type="ECO:0000256" key="9">
    <source>
        <dbReference type="ARBA" id="ARBA00023004"/>
    </source>
</evidence>
<dbReference type="Pfam" id="PF03188">
    <property type="entry name" value="Cytochrom_B561"/>
    <property type="match status" value="1"/>
</dbReference>
<keyword evidence="3" id="KW-0813">Transport</keyword>
<dbReference type="GO" id="GO:0046872">
    <property type="term" value="F:metal ion binding"/>
    <property type="evidence" value="ECO:0007669"/>
    <property type="project" value="UniProtKB-KW"/>
</dbReference>
<dbReference type="CDD" id="cd08766">
    <property type="entry name" value="Cyt_b561_ACYB-1_like"/>
    <property type="match status" value="1"/>
</dbReference>
<proteinExistence type="predicted"/>
<dbReference type="GO" id="GO:0016020">
    <property type="term" value="C:membrane"/>
    <property type="evidence" value="ECO:0007669"/>
    <property type="project" value="UniProtKB-SubCell"/>
</dbReference>
<evidence type="ECO:0000256" key="1">
    <source>
        <dbReference type="ARBA" id="ARBA00001970"/>
    </source>
</evidence>
<keyword evidence="5 13" id="KW-0812">Transmembrane</keyword>
<dbReference type="PROSITE" id="PS50939">
    <property type="entry name" value="CYTOCHROME_B561"/>
    <property type="match status" value="1"/>
</dbReference>
<evidence type="ECO:0000256" key="10">
    <source>
        <dbReference type="ARBA" id="ARBA00023136"/>
    </source>
</evidence>
<dbReference type="EMBL" id="RDQH01000339">
    <property type="protein sequence ID" value="RXH79128.1"/>
    <property type="molecule type" value="Genomic_DNA"/>
</dbReference>
<evidence type="ECO:0000256" key="6">
    <source>
        <dbReference type="ARBA" id="ARBA00022723"/>
    </source>
</evidence>
<evidence type="ECO:0000313" key="16">
    <source>
        <dbReference type="Proteomes" id="UP000290289"/>
    </source>
</evidence>
<dbReference type="InterPro" id="IPR043205">
    <property type="entry name" value="CYB561/CYBRD1-like"/>
</dbReference>
<keyword evidence="9" id="KW-0408">Iron</keyword>
<feature type="transmembrane region" description="Helical" evidence="13">
    <location>
        <begin position="12"/>
        <end position="35"/>
    </location>
</feature>
<reference evidence="15 16" key="1">
    <citation type="submission" date="2018-10" db="EMBL/GenBank/DDBJ databases">
        <title>A high-quality apple genome assembly.</title>
        <authorList>
            <person name="Hu J."/>
        </authorList>
    </citation>
    <scope>NUCLEOTIDE SEQUENCE [LARGE SCALE GENOMIC DNA]</scope>
    <source>
        <strain evidence="16">cv. HFTH1</strain>
        <tissue evidence="15">Young leaf</tissue>
    </source>
</reference>
<feature type="transmembrane region" description="Helical" evidence="13">
    <location>
        <begin position="55"/>
        <end position="75"/>
    </location>
</feature>
<dbReference type="Proteomes" id="UP000290289">
    <property type="component" value="Chromosome 13"/>
</dbReference>
<evidence type="ECO:0000256" key="7">
    <source>
        <dbReference type="ARBA" id="ARBA00022982"/>
    </source>
</evidence>
<keyword evidence="16" id="KW-1185">Reference proteome</keyword>
<name>A0A498I5W3_MALDO</name>
<keyword evidence="6" id="KW-0479">Metal-binding</keyword>
<evidence type="ECO:0000256" key="11">
    <source>
        <dbReference type="ARBA" id="ARBA00024225"/>
    </source>
</evidence>
<dbReference type="PANTHER" id="PTHR10106">
    <property type="entry name" value="CYTOCHROME B561-RELATED"/>
    <property type="match status" value="1"/>
</dbReference>
<evidence type="ECO:0000256" key="8">
    <source>
        <dbReference type="ARBA" id="ARBA00022989"/>
    </source>
</evidence>
<evidence type="ECO:0000313" key="15">
    <source>
        <dbReference type="EMBL" id="RXH79128.1"/>
    </source>
</evidence>
<comment type="cofactor">
    <cofactor evidence="1">
        <name>heme b</name>
        <dbReference type="ChEBI" id="CHEBI:60344"/>
    </cofactor>
</comment>
<evidence type="ECO:0000259" key="14">
    <source>
        <dbReference type="PROSITE" id="PS50939"/>
    </source>
</evidence>
<evidence type="ECO:0000256" key="4">
    <source>
        <dbReference type="ARBA" id="ARBA00022617"/>
    </source>
</evidence>